<dbReference type="GO" id="GO:0003700">
    <property type="term" value="F:DNA-binding transcription factor activity"/>
    <property type="evidence" value="ECO:0007669"/>
    <property type="project" value="InterPro"/>
</dbReference>
<dbReference type="EMBL" id="JAEQMG010000095">
    <property type="protein sequence ID" value="MBK6088872.1"/>
    <property type="molecule type" value="Genomic_DNA"/>
</dbReference>
<keyword evidence="2" id="KW-0238">DNA-binding</keyword>
<dbReference type="AlphaFoldDB" id="A0A934WS15"/>
<accession>A0A934WS15</accession>
<comment type="caution">
    <text evidence="5">The sequence shown here is derived from an EMBL/GenBank/DDBJ whole genome shotgun (WGS) entry which is preliminary data.</text>
</comment>
<keyword evidence="1" id="KW-0805">Transcription regulation</keyword>
<keyword evidence="6" id="KW-1185">Reference proteome</keyword>
<dbReference type="SMART" id="SM00342">
    <property type="entry name" value="HTH_ARAC"/>
    <property type="match status" value="1"/>
</dbReference>
<organism evidence="5 6">
    <name type="scientific">Ruminococcus difficilis</name>
    <dbReference type="NCBI Taxonomy" id="2763069"/>
    <lineage>
        <taxon>Bacteria</taxon>
        <taxon>Bacillati</taxon>
        <taxon>Bacillota</taxon>
        <taxon>Clostridia</taxon>
        <taxon>Eubacteriales</taxon>
        <taxon>Oscillospiraceae</taxon>
        <taxon>Ruminococcus</taxon>
    </lineage>
</organism>
<evidence type="ECO:0000313" key="5">
    <source>
        <dbReference type="EMBL" id="MBK6088872.1"/>
    </source>
</evidence>
<gene>
    <name evidence="5" type="ORF">JKK62_09480</name>
</gene>
<evidence type="ECO:0000313" key="6">
    <source>
        <dbReference type="Proteomes" id="UP000633365"/>
    </source>
</evidence>
<dbReference type="PROSITE" id="PS01124">
    <property type="entry name" value="HTH_ARAC_FAMILY_2"/>
    <property type="match status" value="1"/>
</dbReference>
<dbReference type="InterPro" id="IPR020449">
    <property type="entry name" value="Tscrpt_reg_AraC-type_HTH"/>
</dbReference>
<dbReference type="RefSeq" id="WP_186833897.1">
    <property type="nucleotide sequence ID" value="NZ_JAEQMG010000095.1"/>
</dbReference>
<dbReference type="InterPro" id="IPR053142">
    <property type="entry name" value="PchR_regulatory_protein"/>
</dbReference>
<feature type="domain" description="HTH araC/xylS-type" evidence="4">
    <location>
        <begin position="111"/>
        <end position="209"/>
    </location>
</feature>
<dbReference type="PROSITE" id="PS00041">
    <property type="entry name" value="HTH_ARAC_FAMILY_1"/>
    <property type="match status" value="1"/>
</dbReference>
<evidence type="ECO:0000256" key="2">
    <source>
        <dbReference type="ARBA" id="ARBA00023125"/>
    </source>
</evidence>
<evidence type="ECO:0000256" key="1">
    <source>
        <dbReference type="ARBA" id="ARBA00023015"/>
    </source>
</evidence>
<dbReference type="PANTHER" id="PTHR47893:SF1">
    <property type="entry name" value="REGULATORY PROTEIN PCHR"/>
    <property type="match status" value="1"/>
</dbReference>
<dbReference type="Pfam" id="PF12833">
    <property type="entry name" value="HTH_18"/>
    <property type="match status" value="1"/>
</dbReference>
<dbReference type="InterPro" id="IPR018060">
    <property type="entry name" value="HTH_AraC"/>
</dbReference>
<reference evidence="5" key="1">
    <citation type="submission" date="2021-01" db="EMBL/GenBank/DDBJ databases">
        <title>Genome public.</title>
        <authorList>
            <person name="Liu C."/>
            <person name="Sun Q."/>
        </authorList>
    </citation>
    <scope>NUCLEOTIDE SEQUENCE</scope>
    <source>
        <strain evidence="5">M6</strain>
    </source>
</reference>
<protein>
    <submittedName>
        <fullName evidence="5">Helix-turn-helix transcriptional regulator</fullName>
    </submittedName>
</protein>
<dbReference type="Gene3D" id="1.10.10.60">
    <property type="entry name" value="Homeodomain-like"/>
    <property type="match status" value="1"/>
</dbReference>
<evidence type="ECO:0000259" key="4">
    <source>
        <dbReference type="PROSITE" id="PS01124"/>
    </source>
</evidence>
<keyword evidence="3" id="KW-0804">Transcription</keyword>
<dbReference type="SUPFAM" id="SSF46689">
    <property type="entry name" value="Homeodomain-like"/>
    <property type="match status" value="1"/>
</dbReference>
<dbReference type="PANTHER" id="PTHR47893">
    <property type="entry name" value="REGULATORY PROTEIN PCHR"/>
    <property type="match status" value="1"/>
</dbReference>
<dbReference type="PRINTS" id="PR00032">
    <property type="entry name" value="HTHARAC"/>
</dbReference>
<name>A0A934WS15_9FIRM</name>
<proteinExistence type="predicted"/>
<dbReference type="Proteomes" id="UP000633365">
    <property type="component" value="Unassembled WGS sequence"/>
</dbReference>
<dbReference type="InterPro" id="IPR018062">
    <property type="entry name" value="HTH_AraC-typ_CS"/>
</dbReference>
<evidence type="ECO:0000256" key="3">
    <source>
        <dbReference type="ARBA" id="ARBA00023163"/>
    </source>
</evidence>
<dbReference type="InterPro" id="IPR009057">
    <property type="entry name" value="Homeodomain-like_sf"/>
</dbReference>
<sequence>MRIFSGDFEGFQFYVFLNSKWLNKMKDYSDSESAPEKIYNIFTNRAEPRIIKTNKKMTEIAREIMSYASESKFNMISIKAMELMILIANDDNEAVGLERKYYTNTQMEIARQTRDILCEDLSVRYSAKELAQRFGISETSLKSYFRGYFGLGYHEYQNNIRMEKAANLLENTTLKVLEISLKVGFRSQTKFGICFKKYYGMNPLEYRRRAKLKNKND</sequence>
<dbReference type="GO" id="GO:0043565">
    <property type="term" value="F:sequence-specific DNA binding"/>
    <property type="evidence" value="ECO:0007669"/>
    <property type="project" value="InterPro"/>
</dbReference>